<feature type="domain" description="Helix-hairpin-helix DNA-binding motif class 1" evidence="3">
    <location>
        <begin position="170"/>
        <end position="189"/>
    </location>
</feature>
<dbReference type="PANTHER" id="PTHR21180:SF32">
    <property type="entry name" value="ENDONUCLEASE_EXONUCLEASE_PHOSPHATASE FAMILY DOMAIN-CONTAINING PROTEIN 1"/>
    <property type="match status" value="1"/>
</dbReference>
<dbReference type="InterPro" id="IPR004509">
    <property type="entry name" value="Competence_ComEA_HhH"/>
</dbReference>
<evidence type="ECO:0000256" key="2">
    <source>
        <dbReference type="SAM" id="Phobius"/>
    </source>
</evidence>
<keyword evidence="2" id="KW-1133">Transmembrane helix</keyword>
<dbReference type="GO" id="GO:0006281">
    <property type="term" value="P:DNA repair"/>
    <property type="evidence" value="ECO:0007669"/>
    <property type="project" value="InterPro"/>
</dbReference>
<dbReference type="InterPro" id="IPR051675">
    <property type="entry name" value="Endo/Exo/Phosphatase_dom_1"/>
</dbReference>
<proteinExistence type="predicted"/>
<dbReference type="Pfam" id="PF10531">
    <property type="entry name" value="SLBB"/>
    <property type="match status" value="1"/>
</dbReference>
<dbReference type="GO" id="GO:0015627">
    <property type="term" value="C:type II protein secretion system complex"/>
    <property type="evidence" value="ECO:0007669"/>
    <property type="project" value="TreeGrafter"/>
</dbReference>
<organism evidence="4 5">
    <name type="scientific">Paenactinomyces guangxiensis</name>
    <dbReference type="NCBI Taxonomy" id="1490290"/>
    <lineage>
        <taxon>Bacteria</taxon>
        <taxon>Bacillati</taxon>
        <taxon>Bacillota</taxon>
        <taxon>Bacilli</taxon>
        <taxon>Bacillales</taxon>
        <taxon>Thermoactinomycetaceae</taxon>
        <taxon>Paenactinomyces</taxon>
    </lineage>
</organism>
<sequence length="223" mass="23893">MVRIEWTLREKVLAVALGVCMVLLAFSFLGDDGNSAEQAEPSLQPYQPLAKEKKVSGSGSPAISKKAPRLIVDVKGAVNNPGIYELAATARVYEAIQKAGGANQSADLNQVNLAQPLADGMVIYVPKKGETVPDIYRTAKASPTAGQDIDSFDKSKNPSAKINVNTATVQELQQLNGVGPSKAEAIVRYREEHGKFQSVDNLTDVPGIGEKTLAKFRDQITVE</sequence>
<evidence type="ECO:0000313" key="5">
    <source>
        <dbReference type="Proteomes" id="UP000535491"/>
    </source>
</evidence>
<dbReference type="InterPro" id="IPR010994">
    <property type="entry name" value="RuvA_2-like"/>
</dbReference>
<dbReference type="NCBIfam" id="TIGR00426">
    <property type="entry name" value="competence protein ComEA helix-hairpin-helix repeat region"/>
    <property type="match status" value="1"/>
</dbReference>
<dbReference type="InterPro" id="IPR019554">
    <property type="entry name" value="Soluble_ligand-bd"/>
</dbReference>
<name>A0A7W2A7F2_9BACL</name>
<dbReference type="Proteomes" id="UP000535491">
    <property type="component" value="Unassembled WGS sequence"/>
</dbReference>
<dbReference type="GO" id="GO:0015628">
    <property type="term" value="P:protein secretion by the type II secretion system"/>
    <property type="evidence" value="ECO:0007669"/>
    <property type="project" value="TreeGrafter"/>
</dbReference>
<dbReference type="Pfam" id="PF12836">
    <property type="entry name" value="HHH_3"/>
    <property type="match status" value="1"/>
</dbReference>
<keyword evidence="5" id="KW-1185">Reference proteome</keyword>
<dbReference type="AlphaFoldDB" id="A0A7W2A7F2"/>
<feature type="transmembrane region" description="Helical" evidence="2">
    <location>
        <begin position="12"/>
        <end position="30"/>
    </location>
</feature>
<evidence type="ECO:0000259" key="3">
    <source>
        <dbReference type="SMART" id="SM00278"/>
    </source>
</evidence>
<keyword evidence="2" id="KW-0812">Transmembrane</keyword>
<dbReference type="RefSeq" id="WP_181750294.1">
    <property type="nucleotide sequence ID" value="NZ_JACEIQ010000001.1"/>
</dbReference>
<dbReference type="Gene3D" id="3.10.560.10">
    <property type="entry name" value="Outer membrane lipoprotein wza domain like"/>
    <property type="match status" value="1"/>
</dbReference>
<dbReference type="Gene3D" id="1.10.150.280">
    <property type="entry name" value="AF1531-like domain"/>
    <property type="match status" value="1"/>
</dbReference>
<accession>A0A7W2A7F2</accession>
<comment type="caution">
    <text evidence="4">The sequence shown here is derived from an EMBL/GenBank/DDBJ whole genome shotgun (WGS) entry which is preliminary data.</text>
</comment>
<dbReference type="InterPro" id="IPR003583">
    <property type="entry name" value="Hlx-hairpin-Hlx_DNA-bd_motif"/>
</dbReference>
<dbReference type="SUPFAM" id="SSF47781">
    <property type="entry name" value="RuvA domain 2-like"/>
    <property type="match status" value="1"/>
</dbReference>
<dbReference type="SMART" id="SM00278">
    <property type="entry name" value="HhH1"/>
    <property type="match status" value="2"/>
</dbReference>
<keyword evidence="2" id="KW-0472">Membrane</keyword>
<evidence type="ECO:0000256" key="1">
    <source>
        <dbReference type="SAM" id="MobiDB-lite"/>
    </source>
</evidence>
<dbReference type="PANTHER" id="PTHR21180">
    <property type="entry name" value="ENDONUCLEASE/EXONUCLEASE/PHOSPHATASE FAMILY DOMAIN-CONTAINING PROTEIN 1"/>
    <property type="match status" value="1"/>
</dbReference>
<dbReference type="GO" id="GO:0003677">
    <property type="term" value="F:DNA binding"/>
    <property type="evidence" value="ECO:0007669"/>
    <property type="project" value="InterPro"/>
</dbReference>
<gene>
    <name evidence="4" type="ORF">H1191_01975</name>
</gene>
<feature type="domain" description="Helix-hairpin-helix DNA-binding motif class 1" evidence="3">
    <location>
        <begin position="200"/>
        <end position="219"/>
    </location>
</feature>
<feature type="region of interest" description="Disordered" evidence="1">
    <location>
        <begin position="37"/>
        <end position="63"/>
    </location>
</feature>
<evidence type="ECO:0000313" key="4">
    <source>
        <dbReference type="EMBL" id="MBA4493082.1"/>
    </source>
</evidence>
<dbReference type="EMBL" id="JACEIQ010000001">
    <property type="protein sequence ID" value="MBA4493082.1"/>
    <property type="molecule type" value="Genomic_DNA"/>
</dbReference>
<reference evidence="4 5" key="1">
    <citation type="submission" date="2020-07" db="EMBL/GenBank/DDBJ databases">
        <authorList>
            <person name="Feng H."/>
        </authorList>
    </citation>
    <scope>NUCLEOTIDE SEQUENCE [LARGE SCALE GENOMIC DNA]</scope>
    <source>
        <strain evidence="5">s-10</strain>
    </source>
</reference>
<protein>
    <submittedName>
        <fullName evidence="4">Helix-hairpin-helix domain-containing protein</fullName>
    </submittedName>
</protein>